<dbReference type="EMBL" id="VFIA01000036">
    <property type="protein sequence ID" value="MBC3794040.1"/>
    <property type="molecule type" value="Genomic_DNA"/>
</dbReference>
<organism evidence="2 3">
    <name type="scientific">Spirosoma utsteinense</name>
    <dbReference type="NCBI Taxonomy" id="2585773"/>
    <lineage>
        <taxon>Bacteria</taxon>
        <taxon>Pseudomonadati</taxon>
        <taxon>Bacteroidota</taxon>
        <taxon>Cytophagia</taxon>
        <taxon>Cytophagales</taxon>
        <taxon>Cytophagaceae</taxon>
        <taxon>Spirosoma</taxon>
    </lineage>
</organism>
<dbReference type="InterPro" id="IPR025345">
    <property type="entry name" value="DUF4249"/>
</dbReference>
<evidence type="ECO:0008006" key="4">
    <source>
        <dbReference type="Google" id="ProtNLM"/>
    </source>
</evidence>
<evidence type="ECO:0000313" key="3">
    <source>
        <dbReference type="Proteomes" id="UP000700732"/>
    </source>
</evidence>
<sequence length="394" mass="43239">MTRYSIKSLLLFLGLLAALYACVDAYDPELSANTDLIVVEGIVTDLPGIQTISLSRSRSSRDSITSLPIQRAAVTVTVNGTSSLRLTEVQPGLYQFPAGFRGQTGSTYQLYFRTETGVAYESSVETMASVPPVLRAYDEFNEQGIQTTADSPPVPTNDVYIDFQDPPNQTNFYLWRWRLYESQLWCATCEQGRYTLVDLGPVGSGPVNVLGCVRDTTLSVFNLFDYPCRGLCWDIFYSTGVNTFADIYANGRLQMGRKVASIPIYQRDQALLVIEQLSLSPNAYRYYKLFADQTQNTGTLADTPPAPTVGNVRNLTNASENVVGYFSAASVAALPYKINRKNVTTGSFRGLFYAVNRRPPNVESSRGGGSVGAGVPSAFCIPSRTRTDLVPPGW</sequence>
<keyword evidence="1" id="KW-0732">Signal</keyword>
<dbReference type="Pfam" id="PF14054">
    <property type="entry name" value="DUF4249"/>
    <property type="match status" value="1"/>
</dbReference>
<feature type="chain" id="PRO_5046186342" description="DUF4249 domain-containing protein" evidence="1">
    <location>
        <begin position="24"/>
        <end position="394"/>
    </location>
</feature>
<keyword evidence="3" id="KW-1185">Reference proteome</keyword>
<proteinExistence type="predicted"/>
<protein>
    <recommendedName>
        <fullName evidence="4">DUF4249 domain-containing protein</fullName>
    </recommendedName>
</protein>
<dbReference type="RefSeq" id="WP_186740061.1">
    <property type="nucleotide sequence ID" value="NZ_VFIA01000036.1"/>
</dbReference>
<dbReference type="Proteomes" id="UP000700732">
    <property type="component" value="Unassembled WGS sequence"/>
</dbReference>
<name>A0ABR6WBU4_9BACT</name>
<gene>
    <name evidence="2" type="ORF">FH603_4567</name>
</gene>
<dbReference type="PROSITE" id="PS51257">
    <property type="entry name" value="PROKAR_LIPOPROTEIN"/>
    <property type="match status" value="1"/>
</dbReference>
<feature type="signal peptide" evidence="1">
    <location>
        <begin position="1"/>
        <end position="23"/>
    </location>
</feature>
<accession>A0ABR6WBU4</accession>
<reference evidence="2 3" key="1">
    <citation type="submission" date="2019-06" db="EMBL/GenBank/DDBJ databases">
        <title>Spirosoma utsteinense sp. nov. isolated from Antarctic ice-free soils.</title>
        <authorList>
            <person name="Tahon G."/>
        </authorList>
    </citation>
    <scope>NUCLEOTIDE SEQUENCE [LARGE SCALE GENOMIC DNA]</scope>
    <source>
        <strain evidence="2 3">LMG 31447</strain>
    </source>
</reference>
<evidence type="ECO:0000256" key="1">
    <source>
        <dbReference type="SAM" id="SignalP"/>
    </source>
</evidence>
<evidence type="ECO:0000313" key="2">
    <source>
        <dbReference type="EMBL" id="MBC3794040.1"/>
    </source>
</evidence>
<comment type="caution">
    <text evidence="2">The sequence shown here is derived from an EMBL/GenBank/DDBJ whole genome shotgun (WGS) entry which is preliminary data.</text>
</comment>